<evidence type="ECO:0000256" key="1">
    <source>
        <dbReference type="ARBA" id="ARBA00010415"/>
    </source>
</evidence>
<dbReference type="InterPro" id="IPR019050">
    <property type="entry name" value="FDF_dom"/>
</dbReference>
<feature type="region of interest" description="Disordered" evidence="3">
    <location>
        <begin position="746"/>
        <end position="815"/>
    </location>
</feature>
<feature type="compositionally biased region" description="Low complexity" evidence="3">
    <location>
        <begin position="570"/>
        <end position="587"/>
    </location>
</feature>
<gene>
    <name evidence="7" type="ORF">TOA249_LOCUS13645</name>
</gene>
<dbReference type="Pfam" id="PF12701">
    <property type="entry name" value="LSM14"/>
    <property type="match status" value="1"/>
</dbReference>
<comment type="caution">
    <text evidence="7">The sequence shown here is derived from an EMBL/GenBank/DDBJ whole genome shotgun (WGS) entry which is preliminary data.</text>
</comment>
<protein>
    <submittedName>
        <fullName evidence="7">Uncharacterized protein</fullName>
    </submittedName>
</protein>
<feature type="region of interest" description="Disordered" evidence="3">
    <location>
        <begin position="656"/>
        <end position="680"/>
    </location>
</feature>
<feature type="compositionally biased region" description="Polar residues" evidence="3">
    <location>
        <begin position="588"/>
        <end position="620"/>
    </location>
</feature>
<feature type="compositionally biased region" description="Polar residues" evidence="3">
    <location>
        <begin position="385"/>
        <end position="411"/>
    </location>
</feature>
<feature type="compositionally biased region" description="Low complexity" evidence="3">
    <location>
        <begin position="774"/>
        <end position="790"/>
    </location>
</feature>
<feature type="domain" description="FFD box profile" evidence="6">
    <location>
        <begin position="728"/>
        <end position="744"/>
    </location>
</feature>
<feature type="compositionally biased region" description="Polar residues" evidence="3">
    <location>
        <begin position="535"/>
        <end position="546"/>
    </location>
</feature>
<evidence type="ECO:0000256" key="4">
    <source>
        <dbReference type="SAM" id="SignalP"/>
    </source>
</evidence>
<proteinExistence type="inferred from homology"/>
<evidence type="ECO:0000259" key="5">
    <source>
        <dbReference type="PROSITE" id="PS51512"/>
    </source>
</evidence>
<feature type="domain" description="DFDF" evidence="5">
    <location>
        <begin position="672"/>
        <end position="708"/>
    </location>
</feature>
<evidence type="ECO:0000313" key="7">
    <source>
        <dbReference type="EMBL" id="CAF4646172.1"/>
    </source>
</evidence>
<evidence type="ECO:0000259" key="6">
    <source>
        <dbReference type="PROSITE" id="PS51513"/>
    </source>
</evidence>
<organism evidence="7 8">
    <name type="scientific">Rotaria socialis</name>
    <dbReference type="NCBI Taxonomy" id="392032"/>
    <lineage>
        <taxon>Eukaryota</taxon>
        <taxon>Metazoa</taxon>
        <taxon>Spiralia</taxon>
        <taxon>Gnathifera</taxon>
        <taxon>Rotifera</taxon>
        <taxon>Eurotatoria</taxon>
        <taxon>Bdelloidea</taxon>
        <taxon>Philodinida</taxon>
        <taxon>Philodinidae</taxon>
        <taxon>Rotaria</taxon>
    </lineage>
</organism>
<feature type="chain" id="PRO_5032397052" evidence="4">
    <location>
        <begin position="18"/>
        <end position="815"/>
    </location>
</feature>
<dbReference type="InterPro" id="IPR025609">
    <property type="entry name" value="Lsm14-like_N"/>
</dbReference>
<dbReference type="Gene3D" id="2.30.30.100">
    <property type="match status" value="1"/>
</dbReference>
<dbReference type="EMBL" id="CAJOBS010000814">
    <property type="protein sequence ID" value="CAF4646172.1"/>
    <property type="molecule type" value="Genomic_DNA"/>
</dbReference>
<dbReference type="PANTHER" id="PTHR13586:SF26">
    <property type="entry name" value="CHROMOSOME UNDETERMINED SCAFFOLD_51, WHOLE GENOME SHOTGUN SEQUENCE"/>
    <property type="match status" value="1"/>
</dbReference>
<dbReference type="SUPFAM" id="SSF50182">
    <property type="entry name" value="Sm-like ribonucleoproteins"/>
    <property type="match status" value="1"/>
</dbReference>
<comment type="similarity">
    <text evidence="1">Belongs to the LSM14 family.</text>
</comment>
<feature type="compositionally biased region" description="Polar residues" evidence="3">
    <location>
        <begin position="802"/>
        <end position="815"/>
    </location>
</feature>
<dbReference type="Proteomes" id="UP000663838">
    <property type="component" value="Unassembled WGS sequence"/>
</dbReference>
<dbReference type="PROSITE" id="PS51513">
    <property type="entry name" value="FFD"/>
    <property type="match status" value="1"/>
</dbReference>
<feature type="compositionally biased region" description="Basic and acidic residues" evidence="3">
    <location>
        <begin position="450"/>
        <end position="469"/>
    </location>
</feature>
<feature type="region of interest" description="Disordered" evidence="3">
    <location>
        <begin position="382"/>
        <end position="411"/>
    </location>
</feature>
<feature type="signal peptide" evidence="4">
    <location>
        <begin position="1"/>
        <end position="17"/>
    </location>
</feature>
<dbReference type="AlphaFoldDB" id="A0A821F5Z4"/>
<dbReference type="PROSITE" id="PS51512">
    <property type="entry name" value="DFDF"/>
    <property type="match status" value="1"/>
</dbReference>
<evidence type="ECO:0000313" key="8">
    <source>
        <dbReference type="Proteomes" id="UP000663838"/>
    </source>
</evidence>
<dbReference type="SMART" id="SM01271">
    <property type="entry name" value="LSM14"/>
    <property type="match status" value="1"/>
</dbReference>
<dbReference type="InterPro" id="IPR010920">
    <property type="entry name" value="LSM_dom_sf"/>
</dbReference>
<name>A0A821F5Z4_9BILA</name>
<dbReference type="SMART" id="SM01199">
    <property type="entry name" value="FDF"/>
    <property type="match status" value="1"/>
</dbReference>
<dbReference type="PANTHER" id="PTHR13586">
    <property type="entry name" value="SCD6 PROTEIN-RELATED"/>
    <property type="match status" value="1"/>
</dbReference>
<feature type="compositionally biased region" description="Basic and acidic residues" evidence="3">
    <location>
        <begin position="758"/>
        <end position="769"/>
    </location>
</feature>
<keyword evidence="4" id="KW-0732">Signal</keyword>
<evidence type="ECO:0000256" key="2">
    <source>
        <dbReference type="PROSITE-ProRule" id="PRU00846"/>
    </source>
</evidence>
<reference evidence="7" key="1">
    <citation type="submission" date="2021-02" db="EMBL/GenBank/DDBJ databases">
        <authorList>
            <person name="Nowell W R."/>
        </authorList>
    </citation>
    <scope>NUCLEOTIDE SEQUENCE</scope>
</reference>
<feature type="short sequence motif" description="FFD box" evidence="2">
    <location>
        <begin position="728"/>
        <end position="744"/>
    </location>
</feature>
<feature type="compositionally biased region" description="Polar residues" evidence="3">
    <location>
        <begin position="477"/>
        <end position="500"/>
    </location>
</feature>
<accession>A0A821F5Z4</accession>
<evidence type="ECO:0000256" key="3">
    <source>
        <dbReference type="SAM" id="MobiDB-lite"/>
    </source>
</evidence>
<dbReference type="InterPro" id="IPR025761">
    <property type="entry name" value="FFD_box"/>
</dbReference>
<feature type="compositionally biased region" description="Low complexity" evidence="3">
    <location>
        <begin position="513"/>
        <end position="525"/>
    </location>
</feature>
<dbReference type="InterPro" id="IPR025762">
    <property type="entry name" value="DFDF"/>
</dbReference>
<feature type="region of interest" description="Disordered" evidence="3">
    <location>
        <begin position="450"/>
        <end position="620"/>
    </location>
</feature>
<sequence length="815" mass="93478">MLYFLLSIVLVTASVYSDQHLAVDISEEGVAIQQEITLRDGLQIIHVPAHRHLEEVYIYMDFDKDFQLVKLINQNKCQLSKLIPDMKPITIDPKQRQSAPLDSSTMSHTQIVRLEKSEPLTNLSYLRQEMQMACTGWPTFWVDNVDENTFYSKKNNFETLLVGDNNYQVSPFARDSLSCPQGGGHVGVHVQCHPDCFYQLCNPSGGISKRVEPRVTDGDGQSLCDECEDTHDFDSDDNESVAKCHKNQKENRPMRVDHCWLYLRDGDDVPNLKKLNFNLNSEQNKSKISHDTLTVEYKIQIKMSRDFIGSKIAIITKSQIRYVGTIIGIDAQTSSILLGNVKCFGTENRAGPLTNANVTNTILPIMQFANSDIEDLKIVDEEQTPESPQQKPSLVAATSSTLVPTASQQSSIHDDPAILSAVVSSTYKDNASNSSISSRLTQNLQQMTLSDEKQKLQAKNEESRMRADSGELGPSWSLLSQSTWENNNSKPKPTSQQPSENKSKFFDSFISDNNNNNNNTNTNTNRFQPNRPHQRISNTHSTQTFRENGGRYNGQQDDNELPVRQPFFADDSPYPQRQQQQSNRYQNDSIQPNRYQNDSIQPNRYQNDSIQPSRFQNDSIQSNRYQNDSIQSNRYQNDNMQNKQRYFHNNYRLQKPHQQRYPGSHGGGNRETFQGNPDDYDDEFDFETSNQKFNKLTSDDELKPQNDFTRNHPAQLQIDNDLMSVHPTVYDKKKSFFDNLAPTEQSDASALHGYNRSRNKDTFNHDGYQHHNNRFNGNGNGYRRSNNNHRQNQYGNEDFSYKQHSSNKNGYNYQY</sequence>